<dbReference type="EMBL" id="CAJZBQ010000041">
    <property type="protein sequence ID" value="CAG9327001.1"/>
    <property type="molecule type" value="Genomic_DNA"/>
</dbReference>
<feature type="coiled-coil region" evidence="8">
    <location>
        <begin position="348"/>
        <end position="375"/>
    </location>
</feature>
<evidence type="ECO:0000256" key="7">
    <source>
        <dbReference type="RuleBase" id="RU000394"/>
    </source>
</evidence>
<dbReference type="PANTHER" id="PTHR47968:SF13">
    <property type="entry name" value="KINESIN-LIKE PROTEIN KIF19 ISOFORM X1"/>
    <property type="match status" value="1"/>
</dbReference>
<dbReference type="PROSITE" id="PS00411">
    <property type="entry name" value="KINESIN_MOTOR_1"/>
    <property type="match status" value="1"/>
</dbReference>
<dbReference type="Proteomes" id="UP001162131">
    <property type="component" value="Unassembled WGS sequence"/>
</dbReference>
<organism evidence="10 11">
    <name type="scientific">Blepharisma stoltei</name>
    <dbReference type="NCBI Taxonomy" id="1481888"/>
    <lineage>
        <taxon>Eukaryota</taxon>
        <taxon>Sar</taxon>
        <taxon>Alveolata</taxon>
        <taxon>Ciliophora</taxon>
        <taxon>Postciliodesmatophora</taxon>
        <taxon>Heterotrichea</taxon>
        <taxon>Heterotrichida</taxon>
        <taxon>Blepharismidae</taxon>
        <taxon>Blepharisma</taxon>
    </lineage>
</organism>
<dbReference type="SUPFAM" id="SSF52540">
    <property type="entry name" value="P-loop containing nucleoside triphosphate hydrolases"/>
    <property type="match status" value="1"/>
</dbReference>
<dbReference type="Pfam" id="PF00225">
    <property type="entry name" value="Kinesin"/>
    <property type="match status" value="1"/>
</dbReference>
<dbReference type="GO" id="GO:0003777">
    <property type="term" value="F:microtubule motor activity"/>
    <property type="evidence" value="ECO:0007669"/>
    <property type="project" value="InterPro"/>
</dbReference>
<dbReference type="InterPro" id="IPR019821">
    <property type="entry name" value="Kinesin_motor_CS"/>
</dbReference>
<dbReference type="CDD" id="cd00106">
    <property type="entry name" value="KISc"/>
    <property type="match status" value="1"/>
</dbReference>
<accession>A0AAU9K1E9</accession>
<dbReference type="GO" id="GO:0008017">
    <property type="term" value="F:microtubule binding"/>
    <property type="evidence" value="ECO:0007669"/>
    <property type="project" value="InterPro"/>
</dbReference>
<dbReference type="InterPro" id="IPR027417">
    <property type="entry name" value="P-loop_NTPase"/>
</dbReference>
<dbReference type="GO" id="GO:0007018">
    <property type="term" value="P:microtubule-based movement"/>
    <property type="evidence" value="ECO:0007669"/>
    <property type="project" value="InterPro"/>
</dbReference>
<dbReference type="Gene3D" id="3.40.850.10">
    <property type="entry name" value="Kinesin motor domain"/>
    <property type="match status" value="1"/>
</dbReference>
<keyword evidence="2 6" id="KW-0547">Nucleotide-binding</keyword>
<feature type="domain" description="Kinesin motor" evidence="9">
    <location>
        <begin position="7"/>
        <end position="335"/>
    </location>
</feature>
<evidence type="ECO:0000256" key="5">
    <source>
        <dbReference type="ARBA" id="ARBA00023175"/>
    </source>
</evidence>
<keyword evidence="5 6" id="KW-0505">Motor protein</keyword>
<evidence type="ECO:0000256" key="6">
    <source>
        <dbReference type="PROSITE-ProRule" id="PRU00283"/>
    </source>
</evidence>
<dbReference type="SMART" id="SM00129">
    <property type="entry name" value="KISc"/>
    <property type="match status" value="1"/>
</dbReference>
<dbReference type="InterPro" id="IPR001752">
    <property type="entry name" value="Kinesin_motor_dom"/>
</dbReference>
<dbReference type="GO" id="GO:0005874">
    <property type="term" value="C:microtubule"/>
    <property type="evidence" value="ECO:0007669"/>
    <property type="project" value="UniProtKB-KW"/>
</dbReference>
<evidence type="ECO:0000256" key="1">
    <source>
        <dbReference type="ARBA" id="ARBA00022701"/>
    </source>
</evidence>
<dbReference type="PROSITE" id="PS50067">
    <property type="entry name" value="KINESIN_MOTOR_2"/>
    <property type="match status" value="1"/>
</dbReference>
<dbReference type="AlphaFoldDB" id="A0AAU9K1E9"/>
<evidence type="ECO:0000256" key="2">
    <source>
        <dbReference type="ARBA" id="ARBA00022741"/>
    </source>
</evidence>
<evidence type="ECO:0000313" key="11">
    <source>
        <dbReference type="Proteomes" id="UP001162131"/>
    </source>
</evidence>
<evidence type="ECO:0000259" key="9">
    <source>
        <dbReference type="PROSITE" id="PS50067"/>
    </source>
</evidence>
<dbReference type="InterPro" id="IPR027640">
    <property type="entry name" value="Kinesin-like_fam"/>
</dbReference>
<evidence type="ECO:0000313" key="10">
    <source>
        <dbReference type="EMBL" id="CAG9327001.1"/>
    </source>
</evidence>
<keyword evidence="3 6" id="KW-0067">ATP-binding</keyword>
<keyword evidence="11" id="KW-1185">Reference proteome</keyword>
<dbReference type="PANTHER" id="PTHR47968">
    <property type="entry name" value="CENTROMERE PROTEIN E"/>
    <property type="match status" value="1"/>
</dbReference>
<evidence type="ECO:0000256" key="4">
    <source>
        <dbReference type="ARBA" id="ARBA00023054"/>
    </source>
</evidence>
<gene>
    <name evidence="10" type="ORF">BSTOLATCC_MIC42260</name>
</gene>
<dbReference type="GO" id="GO:0005524">
    <property type="term" value="F:ATP binding"/>
    <property type="evidence" value="ECO:0007669"/>
    <property type="project" value="UniProtKB-UniRule"/>
</dbReference>
<dbReference type="InterPro" id="IPR036961">
    <property type="entry name" value="Kinesin_motor_dom_sf"/>
</dbReference>
<sequence>MNQLVSPFEVYVRIRPLTEKEINNSSNDLSHYLKQDPSSSEILFKEPGTSQFKKYTFNGVFPENITNLQVYTLTVKKLVQFIKEGYNSTCFAYGCTGSGKTHTMFGHMNSKDNEPGNVIHALQECLELIQNNENSKLKLSYLEIYNEKVADLLSAGDPRNLMIIEDFQKGIQVPGLSEFEIVNLKDAYNLVIEGNQKRVKAPTSANELSTRSHAILQFTLEQKISSGEVLSSKLSLIDLAGSERGSASENNSQRMVEGANINRSLLALGNCINILSGEKKRACHVPYRDSKLTRLLKDSLGGNTRTIMIACISKSFTAYEETLNTLRYAQRASMITTKLTKTMKDLCTGDYKDIIKNLNIEIENLKNQLKNAPAKISSTIEPEDESLYDSLQKQLNANLKEYWECQNDLKEIKSDKKQSKEKLMQLINELTQEDTELDQYDKENIEKEILEIGQEIRECKERKTEIKQEIINNLKKKQSLQKEMDAIKDEKQREIIKLQIALRGLKREKMDLYNENLRNKEKAEELLVESENKDKIIASMQNEINFMKRQLVEHLASKEIQSNVSTPSNKPIIAKNFDSSDISGISEIRSSTPSFSDYREARFQKKYAQMMNLPERGSCDLFSRPDLLMKSRSSSATPKSENFIQEFKRKETRKSTEVKCILISKGPGTIKRPPLSSRASSASKKRASPFEVGMKVSASHENLAGKISKLPQKIMLPNEAADLVKSMIQAPGTLGNKNVW</sequence>
<protein>
    <recommendedName>
        <fullName evidence="7">Kinesin-like protein</fullName>
    </recommendedName>
</protein>
<proteinExistence type="inferred from homology"/>
<evidence type="ECO:0000256" key="8">
    <source>
        <dbReference type="SAM" id="Coils"/>
    </source>
</evidence>
<keyword evidence="1 7" id="KW-0493">Microtubule</keyword>
<reference evidence="10" key="1">
    <citation type="submission" date="2021-09" db="EMBL/GenBank/DDBJ databases">
        <authorList>
            <consortium name="AG Swart"/>
            <person name="Singh M."/>
            <person name="Singh A."/>
            <person name="Seah K."/>
            <person name="Emmerich C."/>
        </authorList>
    </citation>
    <scope>NUCLEOTIDE SEQUENCE</scope>
    <source>
        <strain evidence="10">ATCC30299</strain>
    </source>
</reference>
<comment type="caution">
    <text evidence="10">The sequence shown here is derived from an EMBL/GenBank/DDBJ whole genome shotgun (WGS) entry which is preliminary data.</text>
</comment>
<comment type="similarity">
    <text evidence="6 7">Belongs to the TRAFAC class myosin-kinesin ATPase superfamily. Kinesin family.</text>
</comment>
<feature type="binding site" evidence="6">
    <location>
        <begin position="94"/>
        <end position="101"/>
    </location>
    <ligand>
        <name>ATP</name>
        <dbReference type="ChEBI" id="CHEBI:30616"/>
    </ligand>
</feature>
<evidence type="ECO:0000256" key="3">
    <source>
        <dbReference type="ARBA" id="ARBA00022840"/>
    </source>
</evidence>
<keyword evidence="4 8" id="KW-0175">Coiled coil</keyword>
<name>A0AAU9K1E9_9CILI</name>
<dbReference type="PRINTS" id="PR00380">
    <property type="entry name" value="KINESINHEAVY"/>
</dbReference>
<feature type="coiled-coil region" evidence="8">
    <location>
        <begin position="409"/>
        <end position="557"/>
    </location>
</feature>